<feature type="compositionally biased region" description="Polar residues" evidence="1">
    <location>
        <begin position="69"/>
        <end position="80"/>
    </location>
</feature>
<feature type="compositionally biased region" description="Basic residues" evidence="1">
    <location>
        <begin position="143"/>
        <end position="154"/>
    </location>
</feature>
<dbReference type="EMBL" id="JANBOJ010000128">
    <property type="protein sequence ID" value="KAJ1722142.1"/>
    <property type="molecule type" value="Genomic_DNA"/>
</dbReference>
<sequence length="714" mass="75862">MDGDTPCENSFHPMCAMRYKFLEPPTQYDVKYANHVCPKHTQEKLDKVSKRRRASDAGASLPSKRVTRRQSALPFSSSRGTSNSLLDSHSPSPSTPDDRQGQPDRRATRLPESMDDEVSGSDTSPRQDDSNPPSSGGQEGSKRRIGRRKRRPRRGSAAPGRQEYYNRTIVKVHSGLSRLKEGQTLGDDDENDFGSSINLGSHASDQEDEVIGRGSIAGQDEHVSETGLRSHSRSASTSAAATDKTSPSASNGSRKDKRRLTLRVGSKDAERNSGNSSDETIDEPIVSGLRGKNADHSKTNSESAGQNAQRSSPLPTQSPRQQSRILPAVLEDRASASQSNKSRILPAVTEGRGSTSQNHQLARKRPDPLVSQRNKRSVVHVRAYDRPPNTPPLGSGAGGYSLSAGPRANPSLYALERSERIAAASVTMPEEQVAMIKETHEMMKAQNDMLKSVQDMIKEIVDSPSRQAQQALSTISNLSALVSNGVNGDSVAAYDSTSASALNAGPSAAKDSNGTNNGIGISGTNGVLALPKCTSDSISSGSTAPSAPKPFSGAVELQLPKSAAASPKLPTTNSLASVRPPLGPSILSGITQATGQSPAHAPAASRSLGSDPRLDGDELEEMKENIIYLIKAVNIPQVLNGMISSSGDHTLPSGSGGSRPVSPTSSTSDSKTLPPQLKTMLADLRRFGALSKDNVHEYLKVLVSSMKDVRSKHV</sequence>
<keyword evidence="3" id="KW-1185">Reference proteome</keyword>
<evidence type="ECO:0000313" key="3">
    <source>
        <dbReference type="Proteomes" id="UP001149813"/>
    </source>
</evidence>
<feature type="compositionally biased region" description="Polar residues" evidence="1">
    <location>
        <begin position="588"/>
        <end position="597"/>
    </location>
</feature>
<feature type="compositionally biased region" description="Polar residues" evidence="1">
    <location>
        <begin position="193"/>
        <end position="203"/>
    </location>
</feature>
<evidence type="ECO:0000256" key="1">
    <source>
        <dbReference type="SAM" id="MobiDB-lite"/>
    </source>
</evidence>
<gene>
    <name evidence="2" type="ORF">LPJ53_003408</name>
</gene>
<feature type="compositionally biased region" description="Low complexity" evidence="1">
    <location>
        <begin position="233"/>
        <end position="250"/>
    </location>
</feature>
<feature type="compositionally biased region" description="Polar residues" evidence="1">
    <location>
        <begin position="300"/>
        <end position="324"/>
    </location>
</feature>
<feature type="compositionally biased region" description="Low complexity" evidence="1">
    <location>
        <begin position="658"/>
        <end position="675"/>
    </location>
</feature>
<protein>
    <submittedName>
        <fullName evidence="2">Uncharacterized protein</fullName>
    </submittedName>
</protein>
<dbReference type="OrthoDB" id="5588138at2759"/>
<feature type="compositionally biased region" description="Polar residues" evidence="1">
    <location>
        <begin position="120"/>
        <end position="136"/>
    </location>
</feature>
<organism evidence="2 3">
    <name type="scientific">Coemansia erecta</name>
    <dbReference type="NCBI Taxonomy" id="147472"/>
    <lineage>
        <taxon>Eukaryota</taxon>
        <taxon>Fungi</taxon>
        <taxon>Fungi incertae sedis</taxon>
        <taxon>Zoopagomycota</taxon>
        <taxon>Kickxellomycotina</taxon>
        <taxon>Kickxellomycetes</taxon>
        <taxon>Kickxellales</taxon>
        <taxon>Kickxellaceae</taxon>
        <taxon>Coemansia</taxon>
    </lineage>
</organism>
<feature type="region of interest" description="Disordered" evidence="1">
    <location>
        <begin position="646"/>
        <end position="675"/>
    </location>
</feature>
<dbReference type="Proteomes" id="UP001149813">
    <property type="component" value="Unassembled WGS sequence"/>
</dbReference>
<name>A0A9W8CSS8_9FUNG</name>
<reference evidence="2" key="1">
    <citation type="submission" date="2022-07" db="EMBL/GenBank/DDBJ databases">
        <title>Phylogenomic reconstructions and comparative analyses of Kickxellomycotina fungi.</title>
        <authorList>
            <person name="Reynolds N.K."/>
            <person name="Stajich J.E."/>
            <person name="Barry K."/>
            <person name="Grigoriev I.V."/>
            <person name="Crous P."/>
            <person name="Smith M.E."/>
        </authorList>
    </citation>
    <scope>NUCLEOTIDE SEQUENCE</scope>
    <source>
        <strain evidence="2">NBRC 32514</strain>
    </source>
</reference>
<proteinExistence type="predicted"/>
<feature type="compositionally biased region" description="Basic and acidic residues" evidence="1">
    <location>
        <begin position="96"/>
        <end position="109"/>
    </location>
</feature>
<dbReference type="AlphaFoldDB" id="A0A9W8CSS8"/>
<evidence type="ECO:0000313" key="2">
    <source>
        <dbReference type="EMBL" id="KAJ1722142.1"/>
    </source>
</evidence>
<accession>A0A9W8CSS8</accession>
<feature type="region of interest" description="Disordered" evidence="1">
    <location>
        <begin position="586"/>
        <end position="616"/>
    </location>
</feature>
<feature type="compositionally biased region" description="Low complexity" evidence="1">
    <location>
        <begin position="81"/>
        <end position="92"/>
    </location>
</feature>
<feature type="region of interest" description="Disordered" evidence="1">
    <location>
        <begin position="40"/>
        <end position="378"/>
    </location>
</feature>
<comment type="caution">
    <text evidence="2">The sequence shown here is derived from an EMBL/GenBank/DDBJ whole genome shotgun (WGS) entry which is preliminary data.</text>
</comment>